<evidence type="ECO:0000313" key="3">
    <source>
        <dbReference type="Proteomes" id="UP000503011"/>
    </source>
</evidence>
<feature type="domain" description="NYN" evidence="1">
    <location>
        <begin position="4"/>
        <end position="165"/>
    </location>
</feature>
<dbReference type="InterPro" id="IPR047140">
    <property type="entry name" value="LabA"/>
</dbReference>
<gene>
    <name evidence="2" type="ORF">Psuf_014520</name>
</gene>
<dbReference type="PANTHER" id="PTHR35458">
    <property type="entry name" value="SLR0755 PROTEIN"/>
    <property type="match status" value="1"/>
</dbReference>
<organism evidence="2 3">
    <name type="scientific">Phytohabitans suffuscus</name>
    <dbReference type="NCBI Taxonomy" id="624315"/>
    <lineage>
        <taxon>Bacteria</taxon>
        <taxon>Bacillati</taxon>
        <taxon>Actinomycetota</taxon>
        <taxon>Actinomycetes</taxon>
        <taxon>Micromonosporales</taxon>
        <taxon>Micromonosporaceae</taxon>
    </lineage>
</organism>
<dbReference type="InterPro" id="IPR021139">
    <property type="entry name" value="NYN"/>
</dbReference>
<name>A0A6F8YDP4_9ACTN</name>
<evidence type="ECO:0000313" key="2">
    <source>
        <dbReference type="EMBL" id="BCB84139.1"/>
    </source>
</evidence>
<sequence>MTDRVMLFVDYQNTYRGARDCFHPEPSTPHVAGQISPFMLGEHIVMTSPFDRELTGVRVYRGLPEATRDSRGNAACTRQIEAWSGDPRVSVITRALRYPRGWPDRCRPGEKPQEKGVDVALAIDFVRLALEDQYDVGVLMSTDSDLKPALETVAHSTKKRVEVAAWSGRNGYRQRLSIEGDRLWCHWLHRDVYEKICDTTNYSRP</sequence>
<dbReference type="EMBL" id="AP022871">
    <property type="protein sequence ID" value="BCB84139.1"/>
    <property type="molecule type" value="Genomic_DNA"/>
</dbReference>
<dbReference type="Gene3D" id="3.40.50.1010">
    <property type="entry name" value="5'-nuclease"/>
    <property type="match status" value="1"/>
</dbReference>
<keyword evidence="3" id="KW-1185">Reference proteome</keyword>
<dbReference type="GO" id="GO:0004540">
    <property type="term" value="F:RNA nuclease activity"/>
    <property type="evidence" value="ECO:0007669"/>
    <property type="project" value="InterPro"/>
</dbReference>
<dbReference type="KEGG" id="psuu:Psuf_014520"/>
<dbReference type="PANTHER" id="PTHR35458:SF8">
    <property type="entry name" value="SLR0650 PROTEIN"/>
    <property type="match status" value="1"/>
</dbReference>
<reference evidence="2 3" key="1">
    <citation type="submission" date="2020-03" db="EMBL/GenBank/DDBJ databases">
        <title>Whole genome shotgun sequence of Phytohabitans suffuscus NBRC 105367.</title>
        <authorList>
            <person name="Komaki H."/>
            <person name="Tamura T."/>
        </authorList>
    </citation>
    <scope>NUCLEOTIDE SEQUENCE [LARGE SCALE GENOMIC DNA]</scope>
    <source>
        <strain evidence="2 3">NBRC 105367</strain>
    </source>
</reference>
<evidence type="ECO:0000259" key="1">
    <source>
        <dbReference type="Pfam" id="PF01936"/>
    </source>
</evidence>
<accession>A0A6F8YDP4</accession>
<proteinExistence type="predicted"/>
<dbReference type="Pfam" id="PF01936">
    <property type="entry name" value="NYN"/>
    <property type="match status" value="1"/>
</dbReference>
<dbReference type="RefSeq" id="WP_173155183.1">
    <property type="nucleotide sequence ID" value="NZ_AP022871.1"/>
</dbReference>
<protein>
    <recommendedName>
        <fullName evidence="1">NYN domain-containing protein</fullName>
    </recommendedName>
</protein>
<dbReference type="AlphaFoldDB" id="A0A6F8YDP4"/>
<reference evidence="2 3" key="2">
    <citation type="submission" date="2020-03" db="EMBL/GenBank/DDBJ databases">
        <authorList>
            <person name="Ichikawa N."/>
            <person name="Kimura A."/>
            <person name="Kitahashi Y."/>
            <person name="Uohara A."/>
        </authorList>
    </citation>
    <scope>NUCLEOTIDE SEQUENCE [LARGE SCALE GENOMIC DNA]</scope>
    <source>
        <strain evidence="2 3">NBRC 105367</strain>
    </source>
</reference>
<dbReference type="Proteomes" id="UP000503011">
    <property type="component" value="Chromosome"/>
</dbReference>